<evidence type="ECO:0000313" key="2">
    <source>
        <dbReference type="Proteomes" id="UP000095283"/>
    </source>
</evidence>
<keyword evidence="1" id="KW-1133">Transmembrane helix</keyword>
<name>A0A1I7WWK4_HETBA</name>
<keyword evidence="2" id="KW-1185">Reference proteome</keyword>
<organism evidence="2 3">
    <name type="scientific">Heterorhabditis bacteriophora</name>
    <name type="common">Entomopathogenic nematode worm</name>
    <dbReference type="NCBI Taxonomy" id="37862"/>
    <lineage>
        <taxon>Eukaryota</taxon>
        <taxon>Metazoa</taxon>
        <taxon>Ecdysozoa</taxon>
        <taxon>Nematoda</taxon>
        <taxon>Chromadorea</taxon>
        <taxon>Rhabditida</taxon>
        <taxon>Rhabditina</taxon>
        <taxon>Rhabditomorpha</taxon>
        <taxon>Strongyloidea</taxon>
        <taxon>Heterorhabditidae</taxon>
        <taxon>Heterorhabditis</taxon>
    </lineage>
</organism>
<dbReference type="AlphaFoldDB" id="A0A1I7WWK4"/>
<keyword evidence="1" id="KW-0472">Membrane</keyword>
<protein>
    <submittedName>
        <fullName evidence="3">Uncharacterized protein</fullName>
    </submittedName>
</protein>
<proteinExistence type="predicted"/>
<keyword evidence="1" id="KW-0812">Transmembrane</keyword>
<evidence type="ECO:0000256" key="1">
    <source>
        <dbReference type="SAM" id="Phobius"/>
    </source>
</evidence>
<reference evidence="3" key="1">
    <citation type="submission" date="2016-11" db="UniProtKB">
        <authorList>
            <consortium name="WormBaseParasite"/>
        </authorList>
    </citation>
    <scope>IDENTIFICATION</scope>
</reference>
<sequence length="57" mass="6792">MIMTSLYEVFEIKKFLLVKSLFEIHVGKIKTNIKVLKSFSYVSIPFVFLFFIKKMNI</sequence>
<accession>A0A1I7WWK4</accession>
<dbReference type="WBParaSite" id="Hba_09579">
    <property type="protein sequence ID" value="Hba_09579"/>
    <property type="gene ID" value="Hba_09579"/>
</dbReference>
<evidence type="ECO:0000313" key="3">
    <source>
        <dbReference type="WBParaSite" id="Hba_09579"/>
    </source>
</evidence>
<feature type="transmembrane region" description="Helical" evidence="1">
    <location>
        <begin position="35"/>
        <end position="52"/>
    </location>
</feature>
<dbReference type="Proteomes" id="UP000095283">
    <property type="component" value="Unplaced"/>
</dbReference>